<proteinExistence type="predicted"/>
<feature type="transmembrane region" description="Helical" evidence="1">
    <location>
        <begin position="188"/>
        <end position="211"/>
    </location>
</feature>
<dbReference type="Proteomes" id="UP000483672">
    <property type="component" value="Unassembled WGS sequence"/>
</dbReference>
<evidence type="ECO:0000313" key="2">
    <source>
        <dbReference type="EMBL" id="KAF3220479.1"/>
    </source>
</evidence>
<dbReference type="EMBL" id="WIPF01000046">
    <property type="protein sequence ID" value="KAF3220479.1"/>
    <property type="molecule type" value="Genomic_DNA"/>
</dbReference>
<feature type="transmembrane region" description="Helical" evidence="1">
    <location>
        <begin position="250"/>
        <end position="273"/>
    </location>
</feature>
<feature type="transmembrane region" description="Helical" evidence="1">
    <location>
        <begin position="153"/>
        <end position="176"/>
    </location>
</feature>
<accession>A0A7C8ULQ9</accession>
<comment type="caution">
    <text evidence="2">The sequence shown here is derived from an EMBL/GenBank/DDBJ whole genome shotgun (WGS) entry which is preliminary data.</text>
</comment>
<feature type="transmembrane region" description="Helical" evidence="1">
    <location>
        <begin position="223"/>
        <end position="244"/>
    </location>
</feature>
<protein>
    <submittedName>
        <fullName evidence="2">Uncharacterized protein</fullName>
    </submittedName>
</protein>
<keyword evidence="1" id="KW-0812">Transmembrane</keyword>
<evidence type="ECO:0000313" key="3">
    <source>
        <dbReference type="Proteomes" id="UP000483672"/>
    </source>
</evidence>
<keyword evidence="1" id="KW-1133">Transmembrane helix</keyword>
<sequence>MYPFLRTHIPSEDPVPKYTPRKIDPGNKRFGKLKIYNYHVCKTRIVTDQSLGRWAVQTVRAYQHLAPWQTWLSRTSDNLKAYSPECTYTGTCSSDYFELSPSNHFRHLTPKKIYLCPSKLAFAAAATTMFEFTRFTSPKTATAWSGAGIGKPFGLTLSTFVHSIVTLIVSIIINITDANEPGNDYGEGTGWVVMIPGPAIVFLWSIIFMFVCKYSYFSPALALGTYLIFAMGVIAEGIVTALLYEWHDIAWLPSIFIITLGLNCAVFFIYSCIAIHRKSHVKDIALDTA</sequence>
<evidence type="ECO:0000256" key="1">
    <source>
        <dbReference type="SAM" id="Phobius"/>
    </source>
</evidence>
<reference evidence="2 3" key="1">
    <citation type="submission" date="2019-06" db="EMBL/GenBank/DDBJ databases">
        <authorList>
            <person name="Palmer J.M."/>
        </authorList>
    </citation>
    <scope>NUCLEOTIDE SEQUENCE [LARGE SCALE GENOMIC DNA]</scope>
    <source>
        <strain evidence="2 3">TWF191</strain>
    </source>
</reference>
<gene>
    <name evidence="2" type="ORF">TWF191_007380</name>
</gene>
<dbReference type="AlphaFoldDB" id="A0A7C8ULQ9"/>
<name>A0A7C8ULQ9_ORBOL</name>
<keyword evidence="1" id="KW-0472">Membrane</keyword>
<organism evidence="2 3">
    <name type="scientific">Orbilia oligospora</name>
    <name type="common">Nematode-trapping fungus</name>
    <name type="synonym">Arthrobotrys oligospora</name>
    <dbReference type="NCBI Taxonomy" id="2813651"/>
    <lineage>
        <taxon>Eukaryota</taxon>
        <taxon>Fungi</taxon>
        <taxon>Dikarya</taxon>
        <taxon>Ascomycota</taxon>
        <taxon>Pezizomycotina</taxon>
        <taxon>Orbiliomycetes</taxon>
        <taxon>Orbiliales</taxon>
        <taxon>Orbiliaceae</taxon>
        <taxon>Orbilia</taxon>
    </lineage>
</organism>